<comment type="caution">
    <text evidence="1">The sequence shown here is derived from an EMBL/GenBank/DDBJ whole genome shotgun (WGS) entry which is preliminary data.</text>
</comment>
<dbReference type="Proteomes" id="UP001283361">
    <property type="component" value="Unassembled WGS sequence"/>
</dbReference>
<organism evidence="1 2">
    <name type="scientific">Elysia crispata</name>
    <name type="common">lettuce slug</name>
    <dbReference type="NCBI Taxonomy" id="231223"/>
    <lineage>
        <taxon>Eukaryota</taxon>
        <taxon>Metazoa</taxon>
        <taxon>Spiralia</taxon>
        <taxon>Lophotrochozoa</taxon>
        <taxon>Mollusca</taxon>
        <taxon>Gastropoda</taxon>
        <taxon>Heterobranchia</taxon>
        <taxon>Euthyneura</taxon>
        <taxon>Panpulmonata</taxon>
        <taxon>Sacoglossa</taxon>
        <taxon>Placobranchoidea</taxon>
        <taxon>Plakobranchidae</taxon>
        <taxon>Elysia</taxon>
    </lineage>
</organism>
<dbReference type="EMBL" id="JAWDGP010005011">
    <property type="protein sequence ID" value="KAK3760331.1"/>
    <property type="molecule type" value="Genomic_DNA"/>
</dbReference>
<protein>
    <submittedName>
        <fullName evidence="1">Uncharacterized protein</fullName>
    </submittedName>
</protein>
<proteinExistence type="predicted"/>
<name>A0AAE0Z1F1_9GAST</name>
<keyword evidence="2" id="KW-1185">Reference proteome</keyword>
<evidence type="ECO:0000313" key="1">
    <source>
        <dbReference type="EMBL" id="KAK3760331.1"/>
    </source>
</evidence>
<accession>A0AAE0Z1F1</accession>
<reference evidence="1" key="1">
    <citation type="journal article" date="2023" name="G3 (Bethesda)">
        <title>A reference genome for the long-term kleptoplast-retaining sea slug Elysia crispata morphotype clarki.</title>
        <authorList>
            <person name="Eastman K.E."/>
            <person name="Pendleton A.L."/>
            <person name="Shaikh M.A."/>
            <person name="Suttiyut T."/>
            <person name="Ogas R."/>
            <person name="Tomko P."/>
            <person name="Gavelis G."/>
            <person name="Widhalm J.R."/>
            <person name="Wisecaver J.H."/>
        </authorList>
    </citation>
    <scope>NUCLEOTIDE SEQUENCE</scope>
    <source>
        <strain evidence="1">ECLA1</strain>
    </source>
</reference>
<dbReference type="AlphaFoldDB" id="A0AAE0Z1F1"/>
<gene>
    <name evidence="1" type="ORF">RRG08_045992</name>
</gene>
<sequence>MLVKTWIRFGSNFQKQCHGPLYITSARTQGSSKRTTRCEPGLIKRPFRGPEIRYRVPASIGMAANWAVPDSGLLSWPPADSAAGIWSMLVLRAWTTRALRQWSRSGRDIPPNP</sequence>
<evidence type="ECO:0000313" key="2">
    <source>
        <dbReference type="Proteomes" id="UP001283361"/>
    </source>
</evidence>